<dbReference type="PANTHER" id="PTHR21071:SF4">
    <property type="entry name" value="UDP-N-ACETYLENOLPYRUVOYLGLUCOSAMINE REDUCTASE"/>
    <property type="match status" value="1"/>
</dbReference>
<feature type="active site" description="Proton donor" evidence="20">
    <location>
        <position position="233"/>
    </location>
</feature>
<dbReference type="GO" id="GO:0051301">
    <property type="term" value="P:cell division"/>
    <property type="evidence" value="ECO:0007669"/>
    <property type="project" value="UniProtKB-KW"/>
</dbReference>
<keyword evidence="13 20" id="KW-0133">Cell shape</keyword>
<evidence type="ECO:0000256" key="16">
    <source>
        <dbReference type="ARBA" id="ARBA00023306"/>
    </source>
</evidence>
<evidence type="ECO:0000256" key="2">
    <source>
        <dbReference type="ARBA" id="ARBA00003921"/>
    </source>
</evidence>
<proteinExistence type="inferred from homology"/>
<dbReference type="PROSITE" id="PS51387">
    <property type="entry name" value="FAD_PCMH"/>
    <property type="match status" value="1"/>
</dbReference>
<sequence>MKVLQDRSLAPFHTFGLDVKAKQIVMVETDAELVSVWLDDSYRDWPKLIIGQGSNLLFCEDFDGLVIVNRIRGISITETDEAYCLHVGAGEDWHGLVEMTVHADMPGLENMALIPGCVGSSPIQNIGAYGVELKDRCQYVDTVVLATGEHRRLMADECQFGYRDSVFKHALQQTHAITAVGLRLAKEWHPNISYGPLAQFDADSVTAAEIMATVCAVRMEKLPDPKRWGNAGSFFKNPVVPAALAEELAGQFPSMPAYPAGSGCSKLAAGWLIDQCGLKGHQIGGARVHDNQALVLVNYQGASSADLLALAKYVVESVERRFGVTLEHEVRFMGRQAETSLAEVYNERS</sequence>
<dbReference type="Gene3D" id="3.30.43.10">
    <property type="entry name" value="Uridine Diphospho-n-acetylenolpyruvylglucosamine Reductase, domain 2"/>
    <property type="match status" value="1"/>
</dbReference>
<evidence type="ECO:0000256" key="5">
    <source>
        <dbReference type="ARBA" id="ARBA00010485"/>
    </source>
</evidence>
<keyword evidence="14 20" id="KW-0573">Peptidoglycan synthesis</keyword>
<dbReference type="InterPro" id="IPR036635">
    <property type="entry name" value="MurB_C_sf"/>
</dbReference>
<dbReference type="GO" id="GO:0005829">
    <property type="term" value="C:cytosol"/>
    <property type="evidence" value="ECO:0007669"/>
    <property type="project" value="TreeGrafter"/>
</dbReference>
<evidence type="ECO:0000256" key="14">
    <source>
        <dbReference type="ARBA" id="ARBA00022984"/>
    </source>
</evidence>
<evidence type="ECO:0000256" key="1">
    <source>
        <dbReference type="ARBA" id="ARBA00001974"/>
    </source>
</evidence>
<name>A0A0J1GIT2_9GAMM</name>
<dbReference type="UniPathway" id="UPA00219"/>
<dbReference type="EC" id="1.3.1.98" evidence="6 20"/>
<evidence type="ECO:0000256" key="19">
    <source>
        <dbReference type="ARBA" id="ARBA00048914"/>
    </source>
</evidence>
<dbReference type="Pfam" id="PF01565">
    <property type="entry name" value="FAD_binding_4"/>
    <property type="match status" value="1"/>
</dbReference>
<evidence type="ECO:0000256" key="10">
    <source>
        <dbReference type="ARBA" id="ARBA00022630"/>
    </source>
</evidence>
<dbReference type="SUPFAM" id="SSF56194">
    <property type="entry name" value="Uridine diphospho-N-Acetylenolpyruvylglucosamine reductase, MurB, C-terminal domain"/>
    <property type="match status" value="1"/>
</dbReference>
<evidence type="ECO:0000313" key="22">
    <source>
        <dbReference type="EMBL" id="KLU99599.1"/>
    </source>
</evidence>
<evidence type="ECO:0000256" key="17">
    <source>
        <dbReference type="ARBA" id="ARBA00023316"/>
    </source>
</evidence>
<dbReference type="GO" id="GO:0008360">
    <property type="term" value="P:regulation of cell shape"/>
    <property type="evidence" value="ECO:0007669"/>
    <property type="project" value="UniProtKB-KW"/>
</dbReference>
<keyword evidence="17 20" id="KW-0961">Cell wall biogenesis/degradation</keyword>
<evidence type="ECO:0000256" key="7">
    <source>
        <dbReference type="ARBA" id="ARBA00015188"/>
    </source>
</evidence>
<dbReference type="Gene3D" id="3.30.465.10">
    <property type="match status" value="1"/>
</dbReference>
<dbReference type="OrthoDB" id="9804753at2"/>
<evidence type="ECO:0000313" key="23">
    <source>
        <dbReference type="Proteomes" id="UP000036097"/>
    </source>
</evidence>
<reference evidence="22 23" key="1">
    <citation type="submission" date="2015-05" db="EMBL/GenBank/DDBJ databases">
        <title>Photobacterium galathea sp. nov.</title>
        <authorList>
            <person name="Machado H."/>
            <person name="Gram L."/>
        </authorList>
    </citation>
    <scope>NUCLEOTIDE SEQUENCE [LARGE SCALE GENOMIC DNA]</scope>
    <source>
        <strain evidence="22 23">CGMCC 1.12159</strain>
    </source>
</reference>
<evidence type="ECO:0000256" key="8">
    <source>
        <dbReference type="ARBA" id="ARBA00022490"/>
    </source>
</evidence>
<evidence type="ECO:0000256" key="6">
    <source>
        <dbReference type="ARBA" id="ARBA00012518"/>
    </source>
</evidence>
<keyword evidence="9 20" id="KW-0132">Cell division</keyword>
<gene>
    <name evidence="20" type="primary">murB</name>
    <name evidence="22" type="ORF">ABT56_22895</name>
</gene>
<dbReference type="Gene3D" id="3.90.78.10">
    <property type="entry name" value="UDP-N-acetylenolpyruvoylglucosamine reductase, C-terminal domain"/>
    <property type="match status" value="1"/>
</dbReference>
<keyword evidence="8 20" id="KW-0963">Cytoplasm</keyword>
<comment type="catalytic activity">
    <reaction evidence="19 20">
        <text>UDP-N-acetyl-alpha-D-muramate + NADP(+) = UDP-N-acetyl-3-O-(1-carboxyvinyl)-alpha-D-glucosamine + NADPH + H(+)</text>
        <dbReference type="Rhea" id="RHEA:12248"/>
        <dbReference type="ChEBI" id="CHEBI:15378"/>
        <dbReference type="ChEBI" id="CHEBI:57783"/>
        <dbReference type="ChEBI" id="CHEBI:58349"/>
        <dbReference type="ChEBI" id="CHEBI:68483"/>
        <dbReference type="ChEBI" id="CHEBI:70757"/>
        <dbReference type="EC" id="1.3.1.98"/>
    </reaction>
</comment>
<comment type="cofactor">
    <cofactor evidence="1 20">
        <name>FAD</name>
        <dbReference type="ChEBI" id="CHEBI:57692"/>
    </cofactor>
</comment>
<comment type="subcellular location">
    <subcellularLocation>
        <location evidence="3 20">Cytoplasm</location>
    </subcellularLocation>
</comment>
<comment type="pathway">
    <text evidence="4 20">Cell wall biogenesis; peptidoglycan biosynthesis.</text>
</comment>
<dbReference type="PATRIC" id="fig|1195763.3.peg.4901"/>
<keyword evidence="10 20" id="KW-0285">Flavoprotein</keyword>
<comment type="similarity">
    <text evidence="5 20">Belongs to the MurB family.</text>
</comment>
<keyword evidence="16 20" id="KW-0131">Cell cycle</keyword>
<keyword evidence="15 20" id="KW-0560">Oxidoreductase</keyword>
<feature type="domain" description="FAD-binding PCMH-type" evidence="21">
    <location>
        <begin position="17"/>
        <end position="187"/>
    </location>
</feature>
<dbReference type="Pfam" id="PF02873">
    <property type="entry name" value="MurB_C"/>
    <property type="match status" value="1"/>
</dbReference>
<dbReference type="GO" id="GO:0008762">
    <property type="term" value="F:UDP-N-acetylmuramate dehydrogenase activity"/>
    <property type="evidence" value="ECO:0007669"/>
    <property type="project" value="UniProtKB-UniRule"/>
</dbReference>
<dbReference type="GO" id="GO:0071555">
    <property type="term" value="P:cell wall organization"/>
    <property type="evidence" value="ECO:0007669"/>
    <property type="project" value="UniProtKB-KW"/>
</dbReference>
<dbReference type="AlphaFoldDB" id="A0A0J1GIT2"/>
<dbReference type="HAMAP" id="MF_00037">
    <property type="entry name" value="MurB"/>
    <property type="match status" value="1"/>
</dbReference>
<dbReference type="GO" id="GO:0009252">
    <property type="term" value="P:peptidoglycan biosynthetic process"/>
    <property type="evidence" value="ECO:0007669"/>
    <property type="project" value="UniProtKB-UniRule"/>
</dbReference>
<accession>A0A0J1GIT2</accession>
<dbReference type="PANTHER" id="PTHR21071">
    <property type="entry name" value="UDP-N-ACETYLENOLPYRUVOYLGLUCOSAMINE REDUCTASE"/>
    <property type="match status" value="1"/>
</dbReference>
<keyword evidence="12 20" id="KW-0521">NADP</keyword>
<evidence type="ECO:0000259" key="21">
    <source>
        <dbReference type="PROSITE" id="PS51387"/>
    </source>
</evidence>
<comment type="function">
    <text evidence="2 20">Cell wall formation.</text>
</comment>
<dbReference type="NCBIfam" id="NF000755">
    <property type="entry name" value="PRK00046.1"/>
    <property type="match status" value="1"/>
</dbReference>
<feature type="active site" evidence="20">
    <location>
        <position position="163"/>
    </location>
</feature>
<dbReference type="InterPro" id="IPR006094">
    <property type="entry name" value="Oxid_FAD_bind_N"/>
</dbReference>
<dbReference type="NCBIfam" id="TIGR00179">
    <property type="entry name" value="murB"/>
    <property type="match status" value="1"/>
</dbReference>
<protein>
    <recommendedName>
        <fullName evidence="7 20">UDP-N-acetylenolpyruvoylglucosamine reductase</fullName>
        <ecNumber evidence="6 20">1.3.1.98</ecNumber>
    </recommendedName>
    <alternativeName>
        <fullName evidence="18 20">UDP-N-acetylmuramate dehydrogenase</fullName>
    </alternativeName>
</protein>
<dbReference type="InterPro" id="IPR016166">
    <property type="entry name" value="FAD-bd_PCMH"/>
</dbReference>
<dbReference type="STRING" id="1195763.ABT56_22895"/>
<dbReference type="Proteomes" id="UP000036097">
    <property type="component" value="Unassembled WGS sequence"/>
</dbReference>
<dbReference type="InterPro" id="IPR003170">
    <property type="entry name" value="MurB"/>
</dbReference>
<dbReference type="SUPFAM" id="SSF56176">
    <property type="entry name" value="FAD-binding/transporter-associated domain-like"/>
    <property type="match status" value="1"/>
</dbReference>
<evidence type="ECO:0000256" key="9">
    <source>
        <dbReference type="ARBA" id="ARBA00022618"/>
    </source>
</evidence>
<organism evidence="22 23">
    <name type="scientific">Photobacterium aquae</name>
    <dbReference type="NCBI Taxonomy" id="1195763"/>
    <lineage>
        <taxon>Bacteria</taxon>
        <taxon>Pseudomonadati</taxon>
        <taxon>Pseudomonadota</taxon>
        <taxon>Gammaproteobacteria</taxon>
        <taxon>Vibrionales</taxon>
        <taxon>Vibrionaceae</taxon>
        <taxon>Photobacterium</taxon>
    </lineage>
</organism>
<evidence type="ECO:0000256" key="15">
    <source>
        <dbReference type="ARBA" id="ARBA00023002"/>
    </source>
</evidence>
<feature type="active site" evidence="20">
    <location>
        <position position="329"/>
    </location>
</feature>
<evidence type="ECO:0000256" key="11">
    <source>
        <dbReference type="ARBA" id="ARBA00022827"/>
    </source>
</evidence>
<dbReference type="InterPro" id="IPR011601">
    <property type="entry name" value="MurB_C"/>
</dbReference>
<evidence type="ECO:0000256" key="13">
    <source>
        <dbReference type="ARBA" id="ARBA00022960"/>
    </source>
</evidence>
<dbReference type="InterPro" id="IPR016167">
    <property type="entry name" value="FAD-bd_PCMH_sub1"/>
</dbReference>
<dbReference type="GO" id="GO:0071949">
    <property type="term" value="F:FAD binding"/>
    <property type="evidence" value="ECO:0007669"/>
    <property type="project" value="InterPro"/>
</dbReference>
<evidence type="ECO:0000256" key="4">
    <source>
        <dbReference type="ARBA" id="ARBA00004752"/>
    </source>
</evidence>
<comment type="caution">
    <text evidence="22">The sequence shown here is derived from an EMBL/GenBank/DDBJ whole genome shotgun (WGS) entry which is preliminary data.</text>
</comment>
<dbReference type="RefSeq" id="WP_047881219.1">
    <property type="nucleotide sequence ID" value="NZ_LDOT01000078.1"/>
</dbReference>
<dbReference type="InterPro" id="IPR016169">
    <property type="entry name" value="FAD-bd_PCMH_sub2"/>
</dbReference>
<evidence type="ECO:0000256" key="12">
    <source>
        <dbReference type="ARBA" id="ARBA00022857"/>
    </source>
</evidence>
<keyword evidence="23" id="KW-1185">Reference proteome</keyword>
<evidence type="ECO:0000256" key="20">
    <source>
        <dbReference type="HAMAP-Rule" id="MF_00037"/>
    </source>
</evidence>
<dbReference type="EMBL" id="LDOT01000078">
    <property type="protein sequence ID" value="KLU99599.1"/>
    <property type="molecule type" value="Genomic_DNA"/>
</dbReference>
<keyword evidence="11 20" id="KW-0274">FAD</keyword>
<evidence type="ECO:0000256" key="18">
    <source>
        <dbReference type="ARBA" id="ARBA00031026"/>
    </source>
</evidence>
<dbReference type="InterPro" id="IPR036318">
    <property type="entry name" value="FAD-bd_PCMH-like_sf"/>
</dbReference>
<evidence type="ECO:0000256" key="3">
    <source>
        <dbReference type="ARBA" id="ARBA00004496"/>
    </source>
</evidence>